<dbReference type="Proteomes" id="UP000275395">
    <property type="component" value="Unassembled WGS sequence"/>
</dbReference>
<evidence type="ECO:0000313" key="1">
    <source>
        <dbReference type="EMBL" id="RLP68728.1"/>
    </source>
</evidence>
<dbReference type="SUPFAM" id="SSF55874">
    <property type="entry name" value="ATPase domain of HSP90 chaperone/DNA topoisomerase II/histidine kinase"/>
    <property type="match status" value="1"/>
</dbReference>
<dbReference type="EMBL" id="RCUW01000007">
    <property type="protein sequence ID" value="RLP68728.1"/>
    <property type="molecule type" value="Genomic_DNA"/>
</dbReference>
<name>A0A3L6ZLM1_9MICO</name>
<evidence type="ECO:0000313" key="2">
    <source>
        <dbReference type="Proteomes" id="UP000275395"/>
    </source>
</evidence>
<reference evidence="1 2" key="1">
    <citation type="submission" date="2018-10" db="EMBL/GenBank/DDBJ databases">
        <authorList>
            <person name="Li J."/>
        </authorList>
    </citation>
    <scope>NUCLEOTIDE SEQUENCE [LARGE SCALE GENOMIC DNA]</scope>
    <source>
        <strain evidence="1 2">JCM 30549</strain>
    </source>
</reference>
<sequence length="668" mass="74370">MSVGPTVSLVRDLPLSAGGDLVTRLARERDPVRAVVELVWNAIDAEADTIRVQLARTDMDAIERVTVEDDGHGITSDEVQATFGRIGGSWKALASRSKNDKRGLHGKLGEGRLRAFALGSRVTWESESVNMTGESERIVIEGVKERTEPFSWEASPSTETTTGTVVTALNEQDRSLNSLLSDTTLATLTSHFAPVLLNDDSLTVIFDGSKLNPSDEILDDTTVEVGLDINHNAVLSIRIIEWRTGKHRAIYFGEDAERFVVEMSGAELESQTAYSAYVTWNGFDVDSLSELGLGEMAPDPAGAVWRATKTAVREHFASRRRSRRRDQIDEWKSKGIYPYEAEPTTEADKAERAVFDIVSSALVPQISKRKDGAQLTLNLLRDALKTDPENLALLVSEFVALTEQDRQALTKLLSETTLAGVIRAANLVTSRTKFLAGLEHLLFDPDDSKKVGERDHLHKILEHELWIFGEEYHFMNSERGLTQMLRTHLKLEGLPTGKAEPVKRWDGKSGRIDLHLAVKAKEHDRIRHLVIELKAPGITAGRTERNQIEDYINVVADNAAFASDRSVWEVILVVTDYDGVMDNSIIGSDRELGLVLEPDKKPGRPTVRAYVRRWRDIIDENKRRLDFVTSSLEFDPSLAEGLAFIREEYSELVPDNLAADEEPRGGDS</sequence>
<dbReference type="Pfam" id="PF13589">
    <property type="entry name" value="HATPase_c_3"/>
    <property type="match status" value="1"/>
</dbReference>
<organism evidence="1 2">
    <name type="scientific">Mycetocola reblochoni</name>
    <dbReference type="NCBI Taxonomy" id="331618"/>
    <lineage>
        <taxon>Bacteria</taxon>
        <taxon>Bacillati</taxon>
        <taxon>Actinomycetota</taxon>
        <taxon>Actinomycetes</taxon>
        <taxon>Micrococcales</taxon>
        <taxon>Microbacteriaceae</taxon>
        <taxon>Mycetocola</taxon>
    </lineage>
</organism>
<keyword evidence="1" id="KW-0808">Transferase</keyword>
<protein>
    <submittedName>
        <fullName evidence="1">Histidine kinase</fullName>
    </submittedName>
</protein>
<keyword evidence="1" id="KW-0418">Kinase</keyword>
<comment type="caution">
    <text evidence="1">The sequence shown here is derived from an EMBL/GenBank/DDBJ whole genome shotgun (WGS) entry which is preliminary data.</text>
</comment>
<dbReference type="InterPro" id="IPR036890">
    <property type="entry name" value="HATPase_C_sf"/>
</dbReference>
<dbReference type="AlphaFoldDB" id="A0A3L6ZLM1"/>
<gene>
    <name evidence="1" type="ORF">D9V30_09200</name>
</gene>
<dbReference type="GO" id="GO:0016301">
    <property type="term" value="F:kinase activity"/>
    <property type="evidence" value="ECO:0007669"/>
    <property type="project" value="UniProtKB-KW"/>
</dbReference>
<dbReference type="Gene3D" id="3.30.565.10">
    <property type="entry name" value="Histidine kinase-like ATPase, C-terminal domain"/>
    <property type="match status" value="1"/>
</dbReference>
<accession>A0A3L6ZLM1</accession>
<proteinExistence type="predicted"/>